<dbReference type="GO" id="GO:0016020">
    <property type="term" value="C:membrane"/>
    <property type="evidence" value="ECO:0007669"/>
    <property type="project" value="InterPro"/>
</dbReference>
<dbReference type="AlphaFoldDB" id="A0A3S0ZZ16"/>
<dbReference type="STRING" id="211165.GCA_000317285_00345"/>
<dbReference type="GO" id="GO:0047355">
    <property type="term" value="F:CDP-glycerol glycerophosphotransferase activity"/>
    <property type="evidence" value="ECO:0007669"/>
    <property type="project" value="InterPro"/>
</dbReference>
<dbReference type="SUPFAM" id="SSF53756">
    <property type="entry name" value="UDP-Glycosyltransferase/glycogen phosphorylase"/>
    <property type="match status" value="1"/>
</dbReference>
<sequence length="363" mass="42408">MMAGVLSQNTLANNINAESIAAKRIAYYLRYCGNLHYFAAIKPYLDYMLEQGIHENFLVVRQISAECSQLQEYIDYTHLFTDDCNLDSYDLVLTPTFLRAEECTNKTRAVQIFHGMSDKPFTYDRDFSNYLLCLCVGQRQVDRLLQNECNHSMRWSLIGYPKFDNPPTQPPLFDNDRKTIIYCPTWRKQNISSIEQFLNNLDVIDEITRDYNLIVKPHPNIFNPNREFYDQEIVDRLHRIPNIKLIRSGNVMPWFAQSDLFIGDISASGYEWLYYNKPAVFLNPQPGVLQPSTDVSSITYLWQCGDVCNDIQQIKRLIDENLQRDRYQSIRESLLHYSVFNPRDGSATKRGIHQIELLLHSSQ</sequence>
<dbReference type="RefSeq" id="WP_235082862.1">
    <property type="nucleotide sequence ID" value="NZ_AJLN01000033.1"/>
</dbReference>
<evidence type="ECO:0008006" key="3">
    <source>
        <dbReference type="Google" id="ProtNLM"/>
    </source>
</evidence>
<evidence type="ECO:0000313" key="1">
    <source>
        <dbReference type="EMBL" id="RUR75774.1"/>
    </source>
</evidence>
<keyword evidence="2" id="KW-1185">Reference proteome</keyword>
<protein>
    <recommendedName>
        <fullName evidence="3">Glycerophosphotransferase</fullName>
    </recommendedName>
</protein>
<accession>A0A3S0ZZ16</accession>
<reference evidence="1 2" key="1">
    <citation type="journal article" date="2019" name="Genome Biol. Evol.">
        <title>Day and night: Metabolic profiles and evolutionary relationships of six axenic non-marine cyanobacteria.</title>
        <authorList>
            <person name="Will S.E."/>
            <person name="Henke P."/>
            <person name="Boedeker C."/>
            <person name="Huang S."/>
            <person name="Brinkmann H."/>
            <person name="Rohde M."/>
            <person name="Jarek M."/>
            <person name="Friedl T."/>
            <person name="Seufert S."/>
            <person name="Schumacher M."/>
            <person name="Overmann J."/>
            <person name="Neumann-Schaal M."/>
            <person name="Petersen J."/>
        </authorList>
    </citation>
    <scope>NUCLEOTIDE SEQUENCE [LARGE SCALE GENOMIC DNA]</scope>
    <source>
        <strain evidence="1 2">PCC 6912</strain>
    </source>
</reference>
<name>A0A3S0ZZ16_CHLFR</name>
<gene>
    <name evidence="1" type="ORF">PCC6912_46710</name>
</gene>
<dbReference type="Gene3D" id="3.40.50.12580">
    <property type="match status" value="1"/>
</dbReference>
<dbReference type="Pfam" id="PF04464">
    <property type="entry name" value="Glyphos_transf"/>
    <property type="match status" value="1"/>
</dbReference>
<proteinExistence type="predicted"/>
<dbReference type="InterPro" id="IPR007554">
    <property type="entry name" value="Glycerophosphate_synth"/>
</dbReference>
<dbReference type="Proteomes" id="UP000268857">
    <property type="component" value="Unassembled WGS sequence"/>
</dbReference>
<dbReference type="InterPro" id="IPR043148">
    <property type="entry name" value="TagF_C"/>
</dbReference>
<organism evidence="1 2">
    <name type="scientific">Chlorogloeopsis fritschii PCC 6912</name>
    <dbReference type="NCBI Taxonomy" id="211165"/>
    <lineage>
        <taxon>Bacteria</taxon>
        <taxon>Bacillati</taxon>
        <taxon>Cyanobacteriota</taxon>
        <taxon>Cyanophyceae</taxon>
        <taxon>Nostocales</taxon>
        <taxon>Chlorogloeopsidaceae</taxon>
        <taxon>Chlorogloeopsis</taxon>
    </lineage>
</organism>
<dbReference type="EMBL" id="RSCJ01000023">
    <property type="protein sequence ID" value="RUR75774.1"/>
    <property type="molecule type" value="Genomic_DNA"/>
</dbReference>
<comment type="caution">
    <text evidence="1">The sequence shown here is derived from an EMBL/GenBank/DDBJ whole genome shotgun (WGS) entry which is preliminary data.</text>
</comment>
<evidence type="ECO:0000313" key="2">
    <source>
        <dbReference type="Proteomes" id="UP000268857"/>
    </source>
</evidence>